<dbReference type="EMBL" id="JAGPXD010000003">
    <property type="protein sequence ID" value="KAH7363209.1"/>
    <property type="molecule type" value="Genomic_DNA"/>
</dbReference>
<reference evidence="3" key="1">
    <citation type="journal article" date="2021" name="Nat. Commun.">
        <title>Genetic determinants of endophytism in the Arabidopsis root mycobiome.</title>
        <authorList>
            <person name="Mesny F."/>
            <person name="Miyauchi S."/>
            <person name="Thiergart T."/>
            <person name="Pickel B."/>
            <person name="Atanasova L."/>
            <person name="Karlsson M."/>
            <person name="Huettel B."/>
            <person name="Barry K.W."/>
            <person name="Haridas S."/>
            <person name="Chen C."/>
            <person name="Bauer D."/>
            <person name="Andreopoulos W."/>
            <person name="Pangilinan J."/>
            <person name="LaButti K."/>
            <person name="Riley R."/>
            <person name="Lipzen A."/>
            <person name="Clum A."/>
            <person name="Drula E."/>
            <person name="Henrissat B."/>
            <person name="Kohler A."/>
            <person name="Grigoriev I.V."/>
            <person name="Martin F.M."/>
            <person name="Hacquard S."/>
        </authorList>
    </citation>
    <scope>NUCLEOTIDE SEQUENCE</scope>
    <source>
        <strain evidence="3">MPI-CAGE-AT-0016</strain>
    </source>
</reference>
<accession>A0A8K0X4H5</accession>
<organism evidence="3 4">
    <name type="scientific">Plectosphaerella cucumerina</name>
    <dbReference type="NCBI Taxonomy" id="40658"/>
    <lineage>
        <taxon>Eukaryota</taxon>
        <taxon>Fungi</taxon>
        <taxon>Dikarya</taxon>
        <taxon>Ascomycota</taxon>
        <taxon>Pezizomycotina</taxon>
        <taxon>Sordariomycetes</taxon>
        <taxon>Hypocreomycetidae</taxon>
        <taxon>Glomerellales</taxon>
        <taxon>Plectosphaerellaceae</taxon>
        <taxon>Plectosphaerella</taxon>
    </lineage>
</organism>
<sequence length="352" mass="39099">MFYPQYNGYTNEEWAKAVNSAEPQAPPPSDPAVRRAYLNKLVEAGSAAAMVKLVDKIRIQKFEFTTRDGTVLPARSYRPVSAGDERLPVFYYIHGGGYLMGSLDMDDATCTEFALMSNVVVVHCDYRHTPEFGYPKPWEDSEDGFLWLHDHIDDVGGIADQVIVGGISAGAQLSASLVLRKNTGKFAPDVPPIAGQLLMVPPLFLPRTRLAQLKDVENAEQSSYRANEFATMLGLESWTRDTDLLRVENNDPRDLRINGGNATVEEVRGLPPTTIAVNGLDILRDEGLNYGKLLVEAGVPTKTYIFRGMPHFFRGMGDKLSASKRWDEVIDRGLKWPLTHPTAPGEFVIKEE</sequence>
<dbReference type="GO" id="GO:0016787">
    <property type="term" value="F:hydrolase activity"/>
    <property type="evidence" value="ECO:0007669"/>
    <property type="project" value="UniProtKB-KW"/>
</dbReference>
<dbReference type="AlphaFoldDB" id="A0A8K0X4H5"/>
<dbReference type="OrthoDB" id="408631at2759"/>
<keyword evidence="4" id="KW-1185">Reference proteome</keyword>
<evidence type="ECO:0000256" key="1">
    <source>
        <dbReference type="ARBA" id="ARBA00022801"/>
    </source>
</evidence>
<evidence type="ECO:0000313" key="3">
    <source>
        <dbReference type="EMBL" id="KAH7363209.1"/>
    </source>
</evidence>
<dbReference type="PANTHER" id="PTHR48081">
    <property type="entry name" value="AB HYDROLASE SUPERFAMILY PROTEIN C4A8.06C"/>
    <property type="match status" value="1"/>
</dbReference>
<gene>
    <name evidence="3" type="ORF">B0T11DRAFT_318698</name>
</gene>
<proteinExistence type="predicted"/>
<evidence type="ECO:0000313" key="4">
    <source>
        <dbReference type="Proteomes" id="UP000813385"/>
    </source>
</evidence>
<dbReference type="SUPFAM" id="SSF53474">
    <property type="entry name" value="alpha/beta-Hydrolases"/>
    <property type="match status" value="1"/>
</dbReference>
<protein>
    <submittedName>
        <fullName evidence="3">Alpha/beta hydrolase fold-3 domain-containing protein</fullName>
    </submittedName>
</protein>
<dbReference type="InterPro" id="IPR013094">
    <property type="entry name" value="AB_hydrolase_3"/>
</dbReference>
<keyword evidence="1 3" id="KW-0378">Hydrolase</keyword>
<comment type="caution">
    <text evidence="3">The sequence shown here is derived from an EMBL/GenBank/DDBJ whole genome shotgun (WGS) entry which is preliminary data.</text>
</comment>
<dbReference type="PANTHER" id="PTHR48081:SF8">
    <property type="entry name" value="ALPHA_BETA HYDROLASE FOLD-3 DOMAIN-CONTAINING PROTEIN-RELATED"/>
    <property type="match status" value="1"/>
</dbReference>
<dbReference type="InterPro" id="IPR050300">
    <property type="entry name" value="GDXG_lipolytic_enzyme"/>
</dbReference>
<evidence type="ECO:0000259" key="2">
    <source>
        <dbReference type="Pfam" id="PF07859"/>
    </source>
</evidence>
<dbReference type="Pfam" id="PF07859">
    <property type="entry name" value="Abhydrolase_3"/>
    <property type="match status" value="1"/>
</dbReference>
<name>A0A8K0X4H5_9PEZI</name>
<dbReference type="InterPro" id="IPR029058">
    <property type="entry name" value="AB_hydrolase_fold"/>
</dbReference>
<dbReference type="Proteomes" id="UP000813385">
    <property type="component" value="Unassembled WGS sequence"/>
</dbReference>
<dbReference type="Gene3D" id="3.40.50.1820">
    <property type="entry name" value="alpha/beta hydrolase"/>
    <property type="match status" value="1"/>
</dbReference>
<feature type="domain" description="Alpha/beta hydrolase fold-3" evidence="2">
    <location>
        <begin position="91"/>
        <end position="313"/>
    </location>
</feature>